<reference evidence="6 7" key="1">
    <citation type="journal article" date="2021" name="Sci. Rep.">
        <title>Genome sequencing of the multicellular alga Astrephomene provides insights into convergent evolution of germ-soma differentiation.</title>
        <authorList>
            <person name="Yamashita S."/>
            <person name="Yamamoto K."/>
            <person name="Matsuzaki R."/>
            <person name="Suzuki S."/>
            <person name="Yamaguchi H."/>
            <person name="Hirooka S."/>
            <person name="Minakuchi Y."/>
            <person name="Miyagishima S."/>
            <person name="Kawachi M."/>
            <person name="Toyoda A."/>
            <person name="Nozaki H."/>
        </authorList>
    </citation>
    <scope>NUCLEOTIDE SEQUENCE [LARGE SCALE GENOMIC DNA]</scope>
    <source>
        <strain evidence="6 7">NIES-4017</strain>
    </source>
</reference>
<evidence type="ECO:0000256" key="5">
    <source>
        <dbReference type="SAM" id="MobiDB-lite"/>
    </source>
</evidence>
<proteinExistence type="inferred from homology"/>
<comment type="similarity">
    <text evidence="2">Belongs to the MLF family.</text>
</comment>
<evidence type="ECO:0000256" key="2">
    <source>
        <dbReference type="ARBA" id="ARBA00008332"/>
    </source>
</evidence>
<feature type="compositionally biased region" description="Low complexity" evidence="5">
    <location>
        <begin position="309"/>
        <end position="321"/>
    </location>
</feature>
<evidence type="ECO:0000313" key="7">
    <source>
        <dbReference type="Proteomes" id="UP001054857"/>
    </source>
</evidence>
<protein>
    <recommendedName>
        <fullName evidence="8">Myeloid leukemia factor</fullName>
    </recommendedName>
</protein>
<accession>A0AAD3DJC3</accession>
<feature type="region of interest" description="Disordered" evidence="5">
    <location>
        <begin position="43"/>
        <end position="129"/>
    </location>
</feature>
<evidence type="ECO:0000256" key="1">
    <source>
        <dbReference type="ARBA" id="ARBA00004496"/>
    </source>
</evidence>
<comment type="caution">
    <text evidence="6">The sequence shown here is derived from an EMBL/GenBank/DDBJ whole genome shotgun (WGS) entry which is preliminary data.</text>
</comment>
<dbReference type="Proteomes" id="UP001054857">
    <property type="component" value="Unassembled WGS sequence"/>
</dbReference>
<dbReference type="GO" id="GO:0005737">
    <property type="term" value="C:cytoplasm"/>
    <property type="evidence" value="ECO:0007669"/>
    <property type="project" value="UniProtKB-SubCell"/>
</dbReference>
<keyword evidence="3" id="KW-0963">Cytoplasm</keyword>
<evidence type="ECO:0000313" key="6">
    <source>
        <dbReference type="EMBL" id="GFR41807.1"/>
    </source>
</evidence>
<keyword evidence="7" id="KW-1185">Reference proteome</keyword>
<evidence type="ECO:0000256" key="3">
    <source>
        <dbReference type="ARBA" id="ARBA00022490"/>
    </source>
</evidence>
<evidence type="ECO:0008006" key="8">
    <source>
        <dbReference type="Google" id="ProtNLM"/>
    </source>
</evidence>
<evidence type="ECO:0000256" key="4">
    <source>
        <dbReference type="ARBA" id="ARBA00022553"/>
    </source>
</evidence>
<comment type="subcellular location">
    <subcellularLocation>
        <location evidence="1">Cytoplasm</location>
    </subcellularLocation>
</comment>
<sequence>MFGRGGPFGGMFGGDPFMSDPFSQMDRMINSMFADPLFGNPLGVGLRPPGTHIQQQSHQQRARQPVIEEVDDDGQPVRATANQDEPIVEEPDDVPAAAKEGSPPQSRAAQRPRRHSPPRASSTHVQGSLDPFGQLFGALTGGAAAGGGNSSFVFSSSSFSSLGPGGVSYQTTTSTRVGPGGVRETQSVVRDGRSGTEAVTISRGLGDGRQRTLVRTRDAITGREEQVEDLQGITADEADVFDDQWRQHAERNLPGSGAFGAVAGRLGAGPGAGGSRSQRTLALPSTAGGGGISGHHSAAAMPSASLYDSAPAAPSSHQAQPGVGYGRRHSSSTGAYFPPSSGGLGSSGPAGAGVYGGGTVATGGGSGGQGSYTGHGPGTPQYGSRRFSGAGQNSGYYSPRQQQQQQHQQQQQQQQQQQGAGVGSGRSGMYGGSSYAGGGQTQPRYHY</sequence>
<keyword evidence="4" id="KW-0597">Phosphoprotein</keyword>
<organism evidence="6 7">
    <name type="scientific">Astrephomene gubernaculifera</name>
    <dbReference type="NCBI Taxonomy" id="47775"/>
    <lineage>
        <taxon>Eukaryota</taxon>
        <taxon>Viridiplantae</taxon>
        <taxon>Chlorophyta</taxon>
        <taxon>core chlorophytes</taxon>
        <taxon>Chlorophyceae</taxon>
        <taxon>CS clade</taxon>
        <taxon>Chlamydomonadales</taxon>
        <taxon>Astrephomenaceae</taxon>
        <taxon>Astrephomene</taxon>
    </lineage>
</organism>
<dbReference type="Pfam" id="PF10248">
    <property type="entry name" value="Mlf1IP"/>
    <property type="match status" value="1"/>
</dbReference>
<feature type="compositionally biased region" description="Gly residues" evidence="5">
    <location>
        <begin position="342"/>
        <end position="377"/>
    </location>
</feature>
<name>A0AAD3DJC3_9CHLO</name>
<gene>
    <name evidence="6" type="ORF">Agub_g2577</name>
</gene>
<dbReference type="InterPro" id="IPR019376">
    <property type="entry name" value="Myeloid_leukemia_factor"/>
</dbReference>
<dbReference type="AlphaFoldDB" id="A0AAD3DJC3"/>
<feature type="compositionally biased region" description="Low complexity" evidence="5">
    <location>
        <begin position="394"/>
        <end position="419"/>
    </location>
</feature>
<dbReference type="PANTHER" id="PTHR13105">
    <property type="entry name" value="MYELOID LEUKEMIA FACTOR"/>
    <property type="match status" value="1"/>
</dbReference>
<feature type="compositionally biased region" description="Gly residues" evidence="5">
    <location>
        <begin position="420"/>
        <end position="440"/>
    </location>
</feature>
<dbReference type="EMBL" id="BMAR01000002">
    <property type="protein sequence ID" value="GFR41807.1"/>
    <property type="molecule type" value="Genomic_DNA"/>
</dbReference>
<feature type="compositionally biased region" description="Low complexity" evidence="5">
    <location>
        <begin position="54"/>
        <end position="64"/>
    </location>
</feature>
<feature type="region of interest" description="Disordered" evidence="5">
    <location>
        <begin position="269"/>
        <end position="447"/>
    </location>
</feature>